<keyword evidence="2" id="KW-0539">Nucleus</keyword>
<dbReference type="GO" id="GO:0006338">
    <property type="term" value="P:chromatin remodeling"/>
    <property type="evidence" value="ECO:0007669"/>
    <property type="project" value="UniProtKB-ARBA"/>
</dbReference>
<dbReference type="InterPro" id="IPR023779">
    <property type="entry name" value="Chromodomain_CS"/>
</dbReference>
<dbReference type="AlphaFoldDB" id="W4KNW1"/>
<evidence type="ECO:0000256" key="1">
    <source>
        <dbReference type="ARBA" id="ARBA00004123"/>
    </source>
</evidence>
<dbReference type="CDD" id="cd18968">
    <property type="entry name" value="chromodomain"/>
    <property type="match status" value="1"/>
</dbReference>
<dbReference type="eggNOG" id="KOG1911">
    <property type="taxonomic scope" value="Eukaryota"/>
</dbReference>
<dbReference type="PROSITE" id="PS50013">
    <property type="entry name" value="CHROMO_2"/>
    <property type="match status" value="1"/>
</dbReference>
<dbReference type="InterPro" id="IPR016197">
    <property type="entry name" value="Chromo-like_dom_sf"/>
</dbReference>
<dbReference type="Gene3D" id="2.40.50.40">
    <property type="match status" value="1"/>
</dbReference>
<dbReference type="InterPro" id="IPR023780">
    <property type="entry name" value="Chromo_domain"/>
</dbReference>
<dbReference type="EMBL" id="KI925454">
    <property type="protein sequence ID" value="ETW87528.1"/>
    <property type="molecule type" value="Genomic_DNA"/>
</dbReference>
<dbReference type="GO" id="GO:0005634">
    <property type="term" value="C:nucleus"/>
    <property type="evidence" value="ECO:0007669"/>
    <property type="project" value="UniProtKB-SubCell"/>
</dbReference>
<name>W4KNW1_HETIT</name>
<gene>
    <name evidence="5" type="ORF">HETIRDRAFT_306549</name>
</gene>
<feature type="compositionally biased region" description="Polar residues" evidence="3">
    <location>
        <begin position="402"/>
        <end position="412"/>
    </location>
</feature>
<evidence type="ECO:0000256" key="2">
    <source>
        <dbReference type="ARBA" id="ARBA00023242"/>
    </source>
</evidence>
<dbReference type="KEGG" id="hir:HETIRDRAFT_306549"/>
<feature type="compositionally biased region" description="Polar residues" evidence="3">
    <location>
        <begin position="184"/>
        <end position="209"/>
    </location>
</feature>
<evidence type="ECO:0000256" key="3">
    <source>
        <dbReference type="SAM" id="MobiDB-lite"/>
    </source>
</evidence>
<accession>W4KNW1</accession>
<dbReference type="PROSITE" id="PS00598">
    <property type="entry name" value="CHROMO_1"/>
    <property type="match status" value="1"/>
</dbReference>
<keyword evidence="6" id="KW-1185">Reference proteome</keyword>
<dbReference type="Proteomes" id="UP000030671">
    <property type="component" value="Unassembled WGS sequence"/>
</dbReference>
<dbReference type="InParanoid" id="W4KNW1"/>
<feature type="region of interest" description="Disordered" evidence="3">
    <location>
        <begin position="106"/>
        <end position="313"/>
    </location>
</feature>
<feature type="compositionally biased region" description="Basic and acidic residues" evidence="3">
    <location>
        <begin position="138"/>
        <end position="150"/>
    </location>
</feature>
<feature type="compositionally biased region" description="Low complexity" evidence="3">
    <location>
        <begin position="263"/>
        <end position="286"/>
    </location>
</feature>
<protein>
    <recommendedName>
        <fullName evidence="4">Chromo domain-containing protein</fullName>
    </recommendedName>
</protein>
<dbReference type="GeneID" id="20669416"/>
<feature type="region of interest" description="Disordered" evidence="3">
    <location>
        <begin position="385"/>
        <end position="439"/>
    </location>
</feature>
<dbReference type="HOGENOM" id="CLU_012918_0_0_1"/>
<dbReference type="Pfam" id="PF00385">
    <property type="entry name" value="Chromo"/>
    <property type="match status" value="1"/>
</dbReference>
<dbReference type="SMART" id="SM00298">
    <property type="entry name" value="CHROMO"/>
    <property type="match status" value="1"/>
</dbReference>
<proteinExistence type="predicted"/>
<evidence type="ECO:0000259" key="4">
    <source>
        <dbReference type="PROSITE" id="PS50013"/>
    </source>
</evidence>
<evidence type="ECO:0000313" key="5">
    <source>
        <dbReference type="EMBL" id="ETW87528.1"/>
    </source>
</evidence>
<dbReference type="OrthoDB" id="433924at2759"/>
<sequence>MPDQSEQSESESESEEELYHVEVITKARVSEDGDWWHDQEYHVKWAGYGSDADSWEPERNVQGCERLLSSFWDNVGMDDGDYDPGYVTEAKPAWIRKEREFFHKNFGKNEQERKRLKELEKKKKKHKGFSVSASNSKRSTEKESGADKIKKLVRKINGSDDDSDDRPLSGSIKPGSGLKRNQGRDTISISDSESDAPLSTQRKASSSGIGTKRKVTSTSPLPNSTRKVSPRERPRKLLKTNSSARDIRPPETSSRGVDRAVTPSHSASSSPPGSPTSLFSANSPSHPQSPLPPAPSAQRTAKLSTTYKPHITARKPIRGTYNDKHIPGRIQRWDNPQLASGSTLTTKQRVISEGSKSFGNAITPRAGLLSQLSFKKKPPRTQELIAQPTSQPRPLPAGPPSVATTQPESSRVYNAADPIQSPVHTDDHQDYGGGMGMDIHLTEPRNTLFTSRQTLREPMATVLEFLDSVPKNPLSRPSAPAFKSSTSSTYRVPRKFKWVGEIFINTERDRAERLCNAMLSNLTEGIPNGSRFSYHFDDERPVDSMKLAKLLHISDFCLLQSACMPIAQMAKFGPVDDKDIEASEAFQTLNKYMSQGRLVTYVILHSRQTDLSALMLVIPSTSAELCHEFKVPMRLQNTGALIAALIPWAMSEKEAVALRVWRTPEEKKMFTQLIRNPEPISDPPRVLRDDPMYHRALHILKFPKWLHDHMSQPDRKYCIWNFRSDHSQEEFETIALRSILKRCGAPDVALNAHARIVFVHVGSLTTLSKLPALTERRKKFAHTQFFTYGTHQTVSSKRWGVREIYPLGGIVTFTPAAFQDYPFAVYRLISMIEEHPLWDCYITPSLLAMLARDTCGSEPLINFEQGSFAYADLLNMIETGALSLLSTPPISQSNSRQVSTWVSWQTELPLLQARDILERCLRSFVEQHTELPEEQWSSSVEREILSSLASIQLQPAIMDKYRRFVVLDGQQGEGHTPGGVEWTPISASVATGTSQSIDNYRSWFSKYFLAS</sequence>
<evidence type="ECO:0000313" key="6">
    <source>
        <dbReference type="Proteomes" id="UP000030671"/>
    </source>
</evidence>
<dbReference type="SUPFAM" id="SSF54160">
    <property type="entry name" value="Chromo domain-like"/>
    <property type="match status" value="1"/>
</dbReference>
<feature type="domain" description="Chromo" evidence="4">
    <location>
        <begin position="19"/>
        <end position="73"/>
    </location>
</feature>
<organism evidence="5 6">
    <name type="scientific">Heterobasidion irregulare (strain TC 32-1)</name>
    <dbReference type="NCBI Taxonomy" id="747525"/>
    <lineage>
        <taxon>Eukaryota</taxon>
        <taxon>Fungi</taxon>
        <taxon>Dikarya</taxon>
        <taxon>Basidiomycota</taxon>
        <taxon>Agaricomycotina</taxon>
        <taxon>Agaricomycetes</taxon>
        <taxon>Russulales</taxon>
        <taxon>Bondarzewiaceae</taxon>
        <taxon>Heterobasidion</taxon>
        <taxon>Heterobasidion annosum species complex</taxon>
    </lineage>
</organism>
<feature type="compositionally biased region" description="Polar residues" evidence="3">
    <location>
        <begin position="216"/>
        <end position="227"/>
    </location>
</feature>
<reference evidence="5 6" key="1">
    <citation type="journal article" date="2012" name="New Phytol.">
        <title>Insight into trade-off between wood decay and parasitism from the genome of a fungal forest pathogen.</title>
        <authorList>
            <person name="Olson A."/>
            <person name="Aerts A."/>
            <person name="Asiegbu F."/>
            <person name="Belbahri L."/>
            <person name="Bouzid O."/>
            <person name="Broberg A."/>
            <person name="Canback B."/>
            <person name="Coutinho P.M."/>
            <person name="Cullen D."/>
            <person name="Dalman K."/>
            <person name="Deflorio G."/>
            <person name="van Diepen L.T."/>
            <person name="Dunand C."/>
            <person name="Duplessis S."/>
            <person name="Durling M."/>
            <person name="Gonthier P."/>
            <person name="Grimwood J."/>
            <person name="Fossdal C.G."/>
            <person name="Hansson D."/>
            <person name="Henrissat B."/>
            <person name="Hietala A."/>
            <person name="Himmelstrand K."/>
            <person name="Hoffmeister D."/>
            <person name="Hogberg N."/>
            <person name="James T.Y."/>
            <person name="Karlsson M."/>
            <person name="Kohler A."/>
            <person name="Kues U."/>
            <person name="Lee Y.H."/>
            <person name="Lin Y.C."/>
            <person name="Lind M."/>
            <person name="Lindquist E."/>
            <person name="Lombard V."/>
            <person name="Lucas S."/>
            <person name="Lunden K."/>
            <person name="Morin E."/>
            <person name="Murat C."/>
            <person name="Park J."/>
            <person name="Raffaello T."/>
            <person name="Rouze P."/>
            <person name="Salamov A."/>
            <person name="Schmutz J."/>
            <person name="Solheim H."/>
            <person name="Stahlberg J."/>
            <person name="Velez H."/>
            <person name="de Vries R.P."/>
            <person name="Wiebenga A."/>
            <person name="Woodward S."/>
            <person name="Yakovlev I."/>
            <person name="Garbelotto M."/>
            <person name="Martin F."/>
            <person name="Grigoriev I.V."/>
            <person name="Stenlid J."/>
        </authorList>
    </citation>
    <scope>NUCLEOTIDE SEQUENCE [LARGE SCALE GENOMIC DNA]</scope>
    <source>
        <strain evidence="5 6">TC 32-1</strain>
    </source>
</reference>
<dbReference type="RefSeq" id="XP_009541420.1">
    <property type="nucleotide sequence ID" value="XM_009543125.1"/>
</dbReference>
<feature type="compositionally biased region" description="Basic and acidic residues" evidence="3">
    <location>
        <begin position="106"/>
        <end position="121"/>
    </location>
</feature>
<comment type="subcellular location">
    <subcellularLocation>
        <location evidence="1">Nucleus</location>
    </subcellularLocation>
</comment>
<dbReference type="InterPro" id="IPR000953">
    <property type="entry name" value="Chromo/chromo_shadow_dom"/>
</dbReference>